<sequence>MQDDYGVQKRAYRRVGYRDPVQVSVIGHPAQRWALLAEDLSELGLMLLSPTLFPVQTRLLMEIDPAADPADPQAQGGQEPFSVPVRAVGVVRWVARAAHQERYRLGVQLEELSQADRQRLRELVVARDGEAASP</sequence>
<dbReference type="RefSeq" id="WP_150092145.1">
    <property type="nucleotide sequence ID" value="NZ_JBFUOH010000003.1"/>
</dbReference>
<accession>A0A5M8FNN6</accession>
<evidence type="ECO:0000313" key="3">
    <source>
        <dbReference type="Proteomes" id="UP000322981"/>
    </source>
</evidence>
<dbReference type="SUPFAM" id="SSF141371">
    <property type="entry name" value="PilZ domain-like"/>
    <property type="match status" value="1"/>
</dbReference>
<feature type="domain" description="PilZ" evidence="1">
    <location>
        <begin position="8"/>
        <end position="124"/>
    </location>
</feature>
<dbReference type="EMBL" id="VWXX01000008">
    <property type="protein sequence ID" value="KAA6185610.1"/>
    <property type="molecule type" value="Genomic_DNA"/>
</dbReference>
<dbReference type="OrthoDB" id="5769584at2"/>
<comment type="caution">
    <text evidence="2">The sequence shown here is derived from an EMBL/GenBank/DDBJ whole genome shotgun (WGS) entry which is preliminary data.</text>
</comment>
<reference evidence="2 3" key="1">
    <citation type="submission" date="2019-09" db="EMBL/GenBank/DDBJ databases">
        <title>Whole-genome sequence of the purple sulfur bacterium Thiohalocapsa marina DSM 19078.</title>
        <authorList>
            <person name="Kyndt J.A."/>
            <person name="Meyer T.E."/>
        </authorList>
    </citation>
    <scope>NUCLEOTIDE SEQUENCE [LARGE SCALE GENOMIC DNA]</scope>
    <source>
        <strain evidence="2 3">DSM 19078</strain>
    </source>
</reference>
<dbReference type="Gene3D" id="2.40.10.220">
    <property type="entry name" value="predicted glycosyltransferase like domains"/>
    <property type="match status" value="1"/>
</dbReference>
<protein>
    <recommendedName>
        <fullName evidence="1">PilZ domain-containing protein</fullName>
    </recommendedName>
</protein>
<evidence type="ECO:0000313" key="2">
    <source>
        <dbReference type="EMBL" id="KAA6185610.1"/>
    </source>
</evidence>
<proteinExistence type="predicted"/>
<dbReference type="InterPro" id="IPR009875">
    <property type="entry name" value="PilZ_domain"/>
</dbReference>
<keyword evidence="3" id="KW-1185">Reference proteome</keyword>
<gene>
    <name evidence="2" type="ORF">F2Q65_07910</name>
</gene>
<dbReference type="AlphaFoldDB" id="A0A5M8FNN6"/>
<evidence type="ECO:0000259" key="1">
    <source>
        <dbReference type="Pfam" id="PF07238"/>
    </source>
</evidence>
<dbReference type="GO" id="GO:0035438">
    <property type="term" value="F:cyclic-di-GMP binding"/>
    <property type="evidence" value="ECO:0007669"/>
    <property type="project" value="InterPro"/>
</dbReference>
<organism evidence="2 3">
    <name type="scientific">Thiohalocapsa marina</name>
    <dbReference type="NCBI Taxonomy" id="424902"/>
    <lineage>
        <taxon>Bacteria</taxon>
        <taxon>Pseudomonadati</taxon>
        <taxon>Pseudomonadota</taxon>
        <taxon>Gammaproteobacteria</taxon>
        <taxon>Chromatiales</taxon>
        <taxon>Chromatiaceae</taxon>
        <taxon>Thiohalocapsa</taxon>
    </lineage>
</organism>
<dbReference type="Pfam" id="PF07238">
    <property type="entry name" value="PilZ"/>
    <property type="match status" value="1"/>
</dbReference>
<name>A0A5M8FNN6_9GAMM</name>
<dbReference type="Proteomes" id="UP000322981">
    <property type="component" value="Unassembled WGS sequence"/>
</dbReference>